<reference evidence="1 2" key="1">
    <citation type="journal article" date="2024" name="G3 (Bethesda)">
        <title>Genome assembly of Hibiscus sabdariffa L. provides insights into metabolisms of medicinal natural products.</title>
        <authorList>
            <person name="Kim T."/>
        </authorList>
    </citation>
    <scope>NUCLEOTIDE SEQUENCE [LARGE SCALE GENOMIC DNA]</scope>
    <source>
        <strain evidence="1">TK-2024</strain>
        <tissue evidence="1">Old leaves</tissue>
    </source>
</reference>
<accession>A0ABR2EG19</accession>
<evidence type="ECO:0000313" key="2">
    <source>
        <dbReference type="Proteomes" id="UP001472677"/>
    </source>
</evidence>
<dbReference type="EMBL" id="JBBPBM010000015">
    <property type="protein sequence ID" value="KAK8558806.1"/>
    <property type="molecule type" value="Genomic_DNA"/>
</dbReference>
<name>A0ABR2EG19_9ROSI</name>
<protein>
    <submittedName>
        <fullName evidence="1">Uncharacterized protein</fullName>
    </submittedName>
</protein>
<comment type="caution">
    <text evidence="1">The sequence shown here is derived from an EMBL/GenBank/DDBJ whole genome shotgun (WGS) entry which is preliminary data.</text>
</comment>
<proteinExistence type="predicted"/>
<sequence length="95" mass="10715">MKFSGNLISYFLGRIPLFHQPYIAVHAAWFPLHEQQLPKNVLKSKVATLFSLVNSALRSPTTDNPSVASSFSLSTFDVEFPVTLSLLRLLLRLRL</sequence>
<keyword evidence="2" id="KW-1185">Reference proteome</keyword>
<organism evidence="1 2">
    <name type="scientific">Hibiscus sabdariffa</name>
    <name type="common">roselle</name>
    <dbReference type="NCBI Taxonomy" id="183260"/>
    <lineage>
        <taxon>Eukaryota</taxon>
        <taxon>Viridiplantae</taxon>
        <taxon>Streptophyta</taxon>
        <taxon>Embryophyta</taxon>
        <taxon>Tracheophyta</taxon>
        <taxon>Spermatophyta</taxon>
        <taxon>Magnoliopsida</taxon>
        <taxon>eudicotyledons</taxon>
        <taxon>Gunneridae</taxon>
        <taxon>Pentapetalae</taxon>
        <taxon>rosids</taxon>
        <taxon>malvids</taxon>
        <taxon>Malvales</taxon>
        <taxon>Malvaceae</taxon>
        <taxon>Malvoideae</taxon>
        <taxon>Hibiscus</taxon>
    </lineage>
</organism>
<evidence type="ECO:0000313" key="1">
    <source>
        <dbReference type="EMBL" id="KAK8558806.1"/>
    </source>
</evidence>
<gene>
    <name evidence="1" type="ORF">V6N12_042100</name>
</gene>
<dbReference type="Proteomes" id="UP001472677">
    <property type="component" value="Unassembled WGS sequence"/>
</dbReference>